<reference evidence="2" key="1">
    <citation type="journal article" date="2024" name="Proc. Natl. Acad. Sci. U.S.A.">
        <title>Extraordinary preservation of gene collinearity over three hundred million years revealed in homosporous lycophytes.</title>
        <authorList>
            <person name="Li C."/>
            <person name="Wickell D."/>
            <person name="Kuo L.Y."/>
            <person name="Chen X."/>
            <person name="Nie B."/>
            <person name="Liao X."/>
            <person name="Peng D."/>
            <person name="Ji J."/>
            <person name="Jenkins J."/>
            <person name="Williams M."/>
            <person name="Shu S."/>
            <person name="Plott C."/>
            <person name="Barry K."/>
            <person name="Rajasekar S."/>
            <person name="Grimwood J."/>
            <person name="Han X."/>
            <person name="Sun S."/>
            <person name="Hou Z."/>
            <person name="He W."/>
            <person name="Dai G."/>
            <person name="Sun C."/>
            <person name="Schmutz J."/>
            <person name="Leebens-Mack J.H."/>
            <person name="Li F.W."/>
            <person name="Wang L."/>
        </authorList>
    </citation>
    <scope>NUCLEOTIDE SEQUENCE [LARGE SCALE GENOMIC DNA]</scope>
    <source>
        <strain evidence="2">cv. PW_Plant_1</strain>
    </source>
</reference>
<sequence>MAVLRASFGLSPLPDRLPRVHDSDVSVINAASLLPGLVAVERGTGRAGQVLTTRPISKLWIHSGARSRNWMAMLNATNDAKAALISEFSNTIPCTDALRLWQTADAVCFDVDSTVCMDEGIDELANFCGAGEAVAAWTSRLSPGIQDLVKRLHARGTNVYLISGGFRHMIEPVAALLQITKENIYANKLLFDENGKYAGFDKEEPTSCSGGKAVAIAQIKEKNKYQRLVMIGDGATDLEAKMPGGADVFICFGGVQVRPAVAAGADWFILSFEDLIQTLDKPGDNSK</sequence>
<gene>
    <name evidence="1" type="ORF">O6H91_10G103400</name>
</gene>
<comment type="caution">
    <text evidence="1">The sequence shown here is derived from an EMBL/GenBank/DDBJ whole genome shotgun (WGS) entry which is preliminary data.</text>
</comment>
<dbReference type="EMBL" id="CM055101">
    <property type="protein sequence ID" value="KAJ7542372.1"/>
    <property type="molecule type" value="Genomic_DNA"/>
</dbReference>
<evidence type="ECO:0000313" key="2">
    <source>
        <dbReference type="Proteomes" id="UP001162992"/>
    </source>
</evidence>
<keyword evidence="2" id="KW-1185">Reference proteome</keyword>
<name>A0ACC2CKV9_DIPCM</name>
<accession>A0ACC2CKV9</accession>
<evidence type="ECO:0000313" key="1">
    <source>
        <dbReference type="EMBL" id="KAJ7542372.1"/>
    </source>
</evidence>
<dbReference type="Proteomes" id="UP001162992">
    <property type="component" value="Chromosome 10"/>
</dbReference>
<proteinExistence type="predicted"/>
<protein>
    <submittedName>
        <fullName evidence="1">Uncharacterized protein</fullName>
    </submittedName>
</protein>
<organism evidence="1 2">
    <name type="scientific">Diphasiastrum complanatum</name>
    <name type="common">Issler's clubmoss</name>
    <name type="synonym">Lycopodium complanatum</name>
    <dbReference type="NCBI Taxonomy" id="34168"/>
    <lineage>
        <taxon>Eukaryota</taxon>
        <taxon>Viridiplantae</taxon>
        <taxon>Streptophyta</taxon>
        <taxon>Embryophyta</taxon>
        <taxon>Tracheophyta</taxon>
        <taxon>Lycopodiopsida</taxon>
        <taxon>Lycopodiales</taxon>
        <taxon>Lycopodiaceae</taxon>
        <taxon>Lycopodioideae</taxon>
        <taxon>Diphasiastrum</taxon>
    </lineage>
</organism>